<dbReference type="InterPro" id="IPR009389">
    <property type="entry name" value="DUF1045"/>
</dbReference>
<organism evidence="1 2">
    <name type="scientific">Sulfitobacter alexandrii</name>
    <dbReference type="NCBI Taxonomy" id="1917485"/>
    <lineage>
        <taxon>Bacteria</taxon>
        <taxon>Pseudomonadati</taxon>
        <taxon>Pseudomonadota</taxon>
        <taxon>Alphaproteobacteria</taxon>
        <taxon>Rhodobacterales</taxon>
        <taxon>Roseobacteraceae</taxon>
        <taxon>Sulfitobacter</taxon>
    </lineage>
</organism>
<keyword evidence="2" id="KW-1185">Reference proteome</keyword>
<reference evidence="1 2" key="1">
    <citation type="submission" date="2016-11" db="EMBL/GenBank/DDBJ databases">
        <title>Complete genome sequence of Sulfitobacter sp. AM1-D1, a toxic bacteria associated with marine dinoflagellate Alexandrium minutum in East China Sea.</title>
        <authorList>
            <person name="Yang Q."/>
            <person name="Zhang X."/>
            <person name="Tian X."/>
        </authorList>
    </citation>
    <scope>NUCLEOTIDE SEQUENCE [LARGE SCALE GENOMIC DNA]</scope>
    <source>
        <strain evidence="1 2">AM1-D1</strain>
    </source>
</reference>
<dbReference type="NCBIfam" id="TIGR03223">
    <property type="entry name" value="Phn_opern_protn"/>
    <property type="match status" value="1"/>
</dbReference>
<gene>
    <name evidence="1" type="ORF">BOO69_14645</name>
</gene>
<dbReference type="OrthoDB" id="4954742at2"/>
<dbReference type="RefSeq" id="WP_071972858.1">
    <property type="nucleotide sequence ID" value="NZ_CP018076.1"/>
</dbReference>
<dbReference type="Proteomes" id="UP000181897">
    <property type="component" value="Chromosome"/>
</dbReference>
<evidence type="ECO:0000313" key="1">
    <source>
        <dbReference type="EMBL" id="APE44514.1"/>
    </source>
</evidence>
<evidence type="ECO:0000313" key="2">
    <source>
        <dbReference type="Proteomes" id="UP000181897"/>
    </source>
</evidence>
<dbReference type="STRING" id="1917485.BOO69_14645"/>
<dbReference type="AlphaFoldDB" id="A0A1J0WJM8"/>
<dbReference type="Gene3D" id="3.90.1140.10">
    <property type="entry name" value="Cyclic phosphodiesterase"/>
    <property type="match status" value="1"/>
</dbReference>
<dbReference type="PIRSF" id="PIRSF033328">
    <property type="entry name" value="Phest_Mll4975"/>
    <property type="match status" value="1"/>
</dbReference>
<name>A0A1J0WJM8_9RHOB</name>
<dbReference type="EMBL" id="CP018076">
    <property type="protein sequence ID" value="APE44514.1"/>
    <property type="molecule type" value="Genomic_DNA"/>
</dbReference>
<proteinExistence type="predicted"/>
<sequence>MFKRYAVYYTPRGALADRGAAWLGWDIASGRSVDQPDLPGEDLATLTATPRKYGFHATIKPPFTLAAGTDVADLSQAVARFCAQFAPVTLDGLQVSTLGRFLALTPTGDQQALNDLASEAVMQLDGYRAPATAEELARRRASPLSPEQERNLRDWGYPHVLDLFRFHMTLTGRVARPDTVRPVATAHFEDCLPAPFVLDGLTLVGERHDGMFETLQDYALTG</sequence>
<dbReference type="KEGG" id="suam:BOO69_14645"/>
<dbReference type="Pfam" id="PF06299">
    <property type="entry name" value="DUF1045"/>
    <property type="match status" value="1"/>
</dbReference>
<accession>A0A1J0WJM8</accession>
<protein>
    <submittedName>
        <fullName evidence="1">Phosphonate metabolism protein</fullName>
    </submittedName>
</protein>